<name>A0A4Z0QZJ6_9FIRM</name>
<reference evidence="1 2" key="1">
    <citation type="submission" date="2019-03" db="EMBL/GenBank/DDBJ databases">
        <title>Draft Genome Sequence of Desulfosporosinus fructosivorans Strain 63.6F, Isolated from Marine Sediment in the Baltic Sea.</title>
        <authorList>
            <person name="Hausmann B."/>
            <person name="Vandieken V."/>
            <person name="Pjevac P."/>
            <person name="Schreck K."/>
            <person name="Herbold C.W."/>
            <person name="Loy A."/>
        </authorList>
    </citation>
    <scope>NUCLEOTIDE SEQUENCE [LARGE SCALE GENOMIC DNA]</scope>
    <source>
        <strain evidence="1 2">63.6F</strain>
    </source>
</reference>
<organism evidence="1 2">
    <name type="scientific">Desulfosporosinus fructosivorans</name>
    <dbReference type="NCBI Taxonomy" id="2018669"/>
    <lineage>
        <taxon>Bacteria</taxon>
        <taxon>Bacillati</taxon>
        <taxon>Bacillota</taxon>
        <taxon>Clostridia</taxon>
        <taxon>Eubacteriales</taxon>
        <taxon>Desulfitobacteriaceae</taxon>
        <taxon>Desulfosporosinus</taxon>
    </lineage>
</organism>
<evidence type="ECO:0000313" key="2">
    <source>
        <dbReference type="Proteomes" id="UP000298460"/>
    </source>
</evidence>
<evidence type="ECO:0000313" key="1">
    <source>
        <dbReference type="EMBL" id="TGE36221.1"/>
    </source>
</evidence>
<dbReference type="EMBL" id="SPQQ01000009">
    <property type="protein sequence ID" value="TGE36221.1"/>
    <property type="molecule type" value="Genomic_DNA"/>
</dbReference>
<gene>
    <name evidence="1" type="ORF">E4K67_21775</name>
</gene>
<comment type="caution">
    <text evidence="1">The sequence shown here is derived from an EMBL/GenBank/DDBJ whole genome shotgun (WGS) entry which is preliminary data.</text>
</comment>
<accession>A0A4Z0QZJ6</accession>
<dbReference type="Proteomes" id="UP000298460">
    <property type="component" value="Unassembled WGS sequence"/>
</dbReference>
<dbReference type="AlphaFoldDB" id="A0A4Z0QZJ6"/>
<dbReference type="RefSeq" id="WP_135550698.1">
    <property type="nucleotide sequence ID" value="NZ_SPQQ01000009.1"/>
</dbReference>
<dbReference type="OrthoDB" id="1799420at2"/>
<protein>
    <submittedName>
        <fullName evidence="1">Uncharacterized protein</fullName>
    </submittedName>
</protein>
<sequence length="59" mass="6710">MVVEERQETCSTVSKIVKIKIFRRRVDSAREGEIVGFDCAASTSSCETKCTFKLLMEDF</sequence>
<keyword evidence="2" id="KW-1185">Reference proteome</keyword>
<proteinExistence type="predicted"/>